<accession>A0A6C0HFA1</accession>
<feature type="region of interest" description="Disordered" evidence="1">
    <location>
        <begin position="174"/>
        <end position="223"/>
    </location>
</feature>
<dbReference type="EMBL" id="MN739946">
    <property type="protein sequence ID" value="QHT79179.1"/>
    <property type="molecule type" value="Genomic_DNA"/>
</dbReference>
<evidence type="ECO:0000256" key="1">
    <source>
        <dbReference type="SAM" id="MobiDB-lite"/>
    </source>
</evidence>
<name>A0A6C0HFA1_9ZZZZ</name>
<organism evidence="2">
    <name type="scientific">viral metagenome</name>
    <dbReference type="NCBI Taxonomy" id="1070528"/>
    <lineage>
        <taxon>unclassified sequences</taxon>
        <taxon>metagenomes</taxon>
        <taxon>organismal metagenomes</taxon>
    </lineage>
</organism>
<dbReference type="AlphaFoldDB" id="A0A6C0HFA1"/>
<proteinExistence type="predicted"/>
<reference evidence="2" key="1">
    <citation type="journal article" date="2020" name="Nature">
        <title>Giant virus diversity and host interactions through global metagenomics.</title>
        <authorList>
            <person name="Schulz F."/>
            <person name="Roux S."/>
            <person name="Paez-Espino D."/>
            <person name="Jungbluth S."/>
            <person name="Walsh D.A."/>
            <person name="Denef V.J."/>
            <person name="McMahon K.D."/>
            <person name="Konstantinidis K.T."/>
            <person name="Eloe-Fadrosh E.A."/>
            <person name="Kyrpides N.C."/>
            <person name="Woyke T."/>
        </authorList>
    </citation>
    <scope>NUCLEOTIDE SEQUENCE</scope>
    <source>
        <strain evidence="2">GVMAG-M-3300023179-99</strain>
    </source>
</reference>
<protein>
    <submittedName>
        <fullName evidence="2">Uncharacterized protein</fullName>
    </submittedName>
</protein>
<sequence>MEPKPGLFDFMSRFTRPSDTITDKQVEILLDAPGVRFPPKIKERLSFYIKKQWPTRPGKKSAFDLFKESGHPCTHEYFNKIIKGDDSHPPFEEKINQKLEVLKDYDPKNARDKQTIDDITRAIDIEFSEISKIFTEGFFSVWKDNLLFRKGKPIAVREGDDRKRFGQCHAKLTEDDYEQSSRRFGPDEEAEGVTGKAFEGHGKTRRHRRKKNKTKARKMRSRR</sequence>
<evidence type="ECO:0000313" key="2">
    <source>
        <dbReference type="EMBL" id="QHT79179.1"/>
    </source>
</evidence>
<feature type="compositionally biased region" description="Basic residues" evidence="1">
    <location>
        <begin position="203"/>
        <end position="223"/>
    </location>
</feature>
<feature type="compositionally biased region" description="Basic and acidic residues" evidence="1">
    <location>
        <begin position="174"/>
        <end position="186"/>
    </location>
</feature>